<dbReference type="Proteomes" id="UP000824242">
    <property type="component" value="Unassembled WGS sequence"/>
</dbReference>
<dbReference type="Pfam" id="PF01128">
    <property type="entry name" value="IspD"/>
    <property type="match status" value="1"/>
</dbReference>
<name>A0A9D1DEZ5_9FIRM</name>
<dbReference type="SUPFAM" id="SSF53448">
    <property type="entry name" value="Nucleotide-diphospho-sugar transferases"/>
    <property type="match status" value="1"/>
</dbReference>
<dbReference type="InterPro" id="IPR029044">
    <property type="entry name" value="Nucleotide-diphossugar_trans"/>
</dbReference>
<accession>A0A9D1DEZ5</accession>
<evidence type="ECO:0000256" key="2">
    <source>
        <dbReference type="ARBA" id="ARBA00022695"/>
    </source>
</evidence>
<proteinExistence type="predicted"/>
<dbReference type="PANTHER" id="PTHR32125">
    <property type="entry name" value="2-C-METHYL-D-ERYTHRITOL 4-PHOSPHATE CYTIDYLYLTRANSFERASE, CHLOROPLASTIC"/>
    <property type="match status" value="1"/>
</dbReference>
<evidence type="ECO:0000256" key="1">
    <source>
        <dbReference type="ARBA" id="ARBA00022679"/>
    </source>
</evidence>
<dbReference type="EMBL" id="DVGZ01000103">
    <property type="protein sequence ID" value="HIR47835.1"/>
    <property type="molecule type" value="Genomic_DNA"/>
</dbReference>
<organism evidence="4 5">
    <name type="scientific">Candidatus Caccousia avicola</name>
    <dbReference type="NCBI Taxonomy" id="2840721"/>
    <lineage>
        <taxon>Bacteria</taxon>
        <taxon>Bacillati</taxon>
        <taxon>Bacillota</taxon>
        <taxon>Clostridia</taxon>
        <taxon>Eubacteriales</taxon>
        <taxon>Oscillospiraceae</taxon>
        <taxon>Oscillospiraceae incertae sedis</taxon>
        <taxon>Candidatus Caccousia</taxon>
    </lineage>
</organism>
<dbReference type="Gene3D" id="3.90.550.10">
    <property type="entry name" value="Spore Coat Polysaccharide Biosynthesis Protein SpsA, Chain A"/>
    <property type="match status" value="1"/>
</dbReference>
<dbReference type="InterPro" id="IPR050088">
    <property type="entry name" value="IspD/TarI_cytidylyltransf_bact"/>
</dbReference>
<reference evidence="4" key="2">
    <citation type="journal article" date="2021" name="PeerJ">
        <title>Extensive microbial diversity within the chicken gut microbiome revealed by metagenomics and culture.</title>
        <authorList>
            <person name="Gilroy R."/>
            <person name="Ravi A."/>
            <person name="Getino M."/>
            <person name="Pursley I."/>
            <person name="Horton D.L."/>
            <person name="Alikhan N.F."/>
            <person name="Baker D."/>
            <person name="Gharbi K."/>
            <person name="Hall N."/>
            <person name="Watson M."/>
            <person name="Adriaenssens E.M."/>
            <person name="Foster-Nyarko E."/>
            <person name="Jarju S."/>
            <person name="Secka A."/>
            <person name="Antonio M."/>
            <person name="Oren A."/>
            <person name="Chaudhuri R.R."/>
            <person name="La Ragione R."/>
            <person name="Hildebrand F."/>
            <person name="Pallen M.J."/>
        </authorList>
    </citation>
    <scope>NUCLEOTIDE SEQUENCE</scope>
    <source>
        <strain evidence="4">ChiSxjej1B13-7958</strain>
    </source>
</reference>
<evidence type="ECO:0000313" key="4">
    <source>
        <dbReference type="EMBL" id="HIR47835.1"/>
    </source>
</evidence>
<dbReference type="InterPro" id="IPR034683">
    <property type="entry name" value="IspD/TarI"/>
</dbReference>
<reference evidence="4" key="1">
    <citation type="submission" date="2020-10" db="EMBL/GenBank/DDBJ databases">
        <authorList>
            <person name="Gilroy R."/>
        </authorList>
    </citation>
    <scope>NUCLEOTIDE SEQUENCE</scope>
    <source>
        <strain evidence="4">ChiSxjej1B13-7958</strain>
    </source>
</reference>
<dbReference type="AlphaFoldDB" id="A0A9D1DEZ5"/>
<dbReference type="GO" id="GO:0050518">
    <property type="term" value="F:2-C-methyl-D-erythritol 4-phosphate cytidylyltransferase activity"/>
    <property type="evidence" value="ECO:0007669"/>
    <property type="project" value="TreeGrafter"/>
</dbReference>
<keyword evidence="2 4" id="KW-0548">Nucleotidyltransferase</keyword>
<evidence type="ECO:0000256" key="3">
    <source>
        <dbReference type="ARBA" id="ARBA00023229"/>
    </source>
</evidence>
<dbReference type="PANTHER" id="PTHR32125:SF4">
    <property type="entry name" value="2-C-METHYL-D-ERYTHRITOL 4-PHOSPHATE CYTIDYLYLTRANSFERASE, CHLOROPLASTIC"/>
    <property type="match status" value="1"/>
</dbReference>
<keyword evidence="1" id="KW-0808">Transferase</keyword>
<keyword evidence="3" id="KW-0414">Isoprene biosynthesis</keyword>
<evidence type="ECO:0000313" key="5">
    <source>
        <dbReference type="Proteomes" id="UP000824242"/>
    </source>
</evidence>
<gene>
    <name evidence="4" type="ORF">IAB89_09325</name>
</gene>
<comment type="caution">
    <text evidence="4">The sequence shown here is derived from an EMBL/GenBank/DDBJ whole genome shotgun (WGS) entry which is preliminary data.</text>
</comment>
<dbReference type="GO" id="GO:0008299">
    <property type="term" value="P:isoprenoid biosynthetic process"/>
    <property type="evidence" value="ECO:0007669"/>
    <property type="project" value="UniProtKB-KW"/>
</dbReference>
<protein>
    <submittedName>
        <fullName evidence="4">2-C-methyl-D-erythritol 4-phosphate cytidylyltransferase</fullName>
    </submittedName>
</protein>
<sequence length="203" mass="23198">MQYGAVLLAAGKGERFKGAKQDLEFHGKAMWKYPYGLLQEIVDPKHLVVVGKDIPGGHTRSHSVRIGLNALPEDTDRVIIVEAARPMVTHGQLLQLLEDPHPSVSFVKPLVDTVVFRNGNYLNRDELYDLLTPQAFDYRLLKSAYAQAEQRFENMTDETRVMFEAYGIQPFFIETGSNLYKVTYPEDITVLEFIYRTMEAEVR</sequence>